<keyword evidence="1 3" id="KW-0413">Isomerase</keyword>
<dbReference type="InterPro" id="IPR014710">
    <property type="entry name" value="RmlC-like_jellyroll"/>
</dbReference>
<evidence type="ECO:0000313" key="3">
    <source>
        <dbReference type="EMBL" id="MPM99307.1"/>
    </source>
</evidence>
<dbReference type="Gene3D" id="2.60.120.10">
    <property type="entry name" value="Jelly Rolls"/>
    <property type="match status" value="1"/>
</dbReference>
<dbReference type="Pfam" id="PF04962">
    <property type="entry name" value="KduI"/>
    <property type="match status" value="1"/>
</dbReference>
<sequence length="107" mass="12353">MIPSGNWSGYPPHRHDVDNPPGEIDMEETYFYRFDPEQGFGFQRVYTPDGRIEEAYTVKYNDTVAIAEGYHPLCGAPGYQMYYLWTMTGRVNRGLISAKDPQHGWVK</sequence>
<dbReference type="EC" id="5.3.1.30" evidence="3"/>
<dbReference type="InterPro" id="IPR011051">
    <property type="entry name" value="RmlC_Cupin_sf"/>
</dbReference>
<evidence type="ECO:0000256" key="1">
    <source>
        <dbReference type="ARBA" id="ARBA00023235"/>
    </source>
</evidence>
<dbReference type="SUPFAM" id="SSF51182">
    <property type="entry name" value="RmlC-like cupins"/>
    <property type="match status" value="1"/>
</dbReference>
<dbReference type="EMBL" id="VSSQ01045413">
    <property type="protein sequence ID" value="MPM99307.1"/>
    <property type="molecule type" value="Genomic_DNA"/>
</dbReference>
<dbReference type="GO" id="GO:0008880">
    <property type="term" value="F:glucuronate isomerase activity"/>
    <property type="evidence" value="ECO:0007669"/>
    <property type="project" value="InterPro"/>
</dbReference>
<evidence type="ECO:0000256" key="2">
    <source>
        <dbReference type="SAM" id="MobiDB-lite"/>
    </source>
</evidence>
<protein>
    <submittedName>
        <fullName evidence="3">5-deoxy-glucuronate isomerase</fullName>
        <ecNumber evidence="3">5.3.1.30</ecNumber>
    </submittedName>
</protein>
<dbReference type="AlphaFoldDB" id="A0A645EBE8"/>
<dbReference type="GO" id="GO:0102482">
    <property type="term" value="F:5-deoxy-D-glucuronate isomerase activity"/>
    <property type="evidence" value="ECO:0007669"/>
    <property type="project" value="UniProtKB-EC"/>
</dbReference>
<dbReference type="InterPro" id="IPR024203">
    <property type="entry name" value="Deoxy-glucuronate_isom_IolB"/>
</dbReference>
<name>A0A645EBE8_9ZZZZ</name>
<proteinExistence type="predicted"/>
<comment type="caution">
    <text evidence="3">The sequence shown here is derived from an EMBL/GenBank/DDBJ whole genome shotgun (WGS) entry which is preliminary data.</text>
</comment>
<reference evidence="3" key="1">
    <citation type="submission" date="2019-08" db="EMBL/GenBank/DDBJ databases">
        <authorList>
            <person name="Kucharzyk K."/>
            <person name="Murdoch R.W."/>
            <person name="Higgins S."/>
            <person name="Loffler F."/>
        </authorList>
    </citation>
    <scope>NUCLEOTIDE SEQUENCE</scope>
</reference>
<gene>
    <name evidence="3" type="primary">iolB_5</name>
    <name evidence="3" type="ORF">SDC9_146498</name>
</gene>
<feature type="region of interest" description="Disordered" evidence="2">
    <location>
        <begin position="1"/>
        <end position="24"/>
    </location>
</feature>
<dbReference type="PANTHER" id="PTHR39193">
    <property type="entry name" value="5-DEOXY-GLUCURONATE ISOMERASE"/>
    <property type="match status" value="1"/>
</dbReference>
<accession>A0A645EBE8</accession>
<organism evidence="3">
    <name type="scientific">bioreactor metagenome</name>
    <dbReference type="NCBI Taxonomy" id="1076179"/>
    <lineage>
        <taxon>unclassified sequences</taxon>
        <taxon>metagenomes</taxon>
        <taxon>ecological metagenomes</taxon>
    </lineage>
</organism>
<dbReference type="InterPro" id="IPR021120">
    <property type="entry name" value="KduI/IolB_isomerase"/>
</dbReference>
<dbReference type="GO" id="GO:0019310">
    <property type="term" value="P:inositol catabolic process"/>
    <property type="evidence" value="ECO:0007669"/>
    <property type="project" value="InterPro"/>
</dbReference>
<dbReference type="PANTHER" id="PTHR39193:SF1">
    <property type="entry name" value="5-DEOXY-GLUCURONATE ISOMERASE"/>
    <property type="match status" value="1"/>
</dbReference>